<organism evidence="2 3">
    <name type="scientific">Didymella heteroderae</name>
    <dbReference type="NCBI Taxonomy" id="1769908"/>
    <lineage>
        <taxon>Eukaryota</taxon>
        <taxon>Fungi</taxon>
        <taxon>Dikarya</taxon>
        <taxon>Ascomycota</taxon>
        <taxon>Pezizomycotina</taxon>
        <taxon>Dothideomycetes</taxon>
        <taxon>Pleosporomycetidae</taxon>
        <taxon>Pleosporales</taxon>
        <taxon>Pleosporineae</taxon>
        <taxon>Didymellaceae</taxon>
        <taxon>Didymella</taxon>
    </lineage>
</organism>
<gene>
    <name evidence="2" type="ORF">E8E12_005036</name>
</gene>
<keyword evidence="3" id="KW-1185">Reference proteome</keyword>
<protein>
    <submittedName>
        <fullName evidence="2">Uncharacterized protein</fullName>
    </submittedName>
</protein>
<dbReference type="EMBL" id="SWKV01000053">
    <property type="protein sequence ID" value="KAF3036054.1"/>
    <property type="molecule type" value="Genomic_DNA"/>
</dbReference>
<comment type="caution">
    <text evidence="2">The sequence shown here is derived from an EMBL/GenBank/DDBJ whole genome shotgun (WGS) entry which is preliminary data.</text>
</comment>
<dbReference type="Proteomes" id="UP000758155">
    <property type="component" value="Unassembled WGS sequence"/>
</dbReference>
<evidence type="ECO:0000313" key="2">
    <source>
        <dbReference type="EMBL" id="KAF3036054.1"/>
    </source>
</evidence>
<sequence>MSAPDSAAQPGADWDDAKCMAALAQLEQLQAQIDDLRLAIPRIIEPFHRPPNPSTFKLYSQGVIGSQNGIKALNEAWRAPEVQDILAHTKKSFEANQDLAACASVPSYGWIERERRERESHKGPGENTAIEDHSTKLDDETISRVIAEAEGTQPNIKLQAQNDNRCIV</sequence>
<proteinExistence type="predicted"/>
<evidence type="ECO:0000256" key="1">
    <source>
        <dbReference type="SAM" id="MobiDB-lite"/>
    </source>
</evidence>
<accession>A0A9P5BYL5</accession>
<dbReference type="AlphaFoldDB" id="A0A9P5BYL5"/>
<name>A0A9P5BYL5_9PLEO</name>
<reference evidence="2" key="1">
    <citation type="submission" date="2019-04" db="EMBL/GenBank/DDBJ databases">
        <title>Sequencing of skin fungus with MAO and IRED activity.</title>
        <authorList>
            <person name="Marsaioli A.J."/>
            <person name="Bonatto J.M.C."/>
            <person name="Reis Junior O."/>
        </authorList>
    </citation>
    <scope>NUCLEOTIDE SEQUENCE</scope>
    <source>
        <strain evidence="2">28M1</strain>
    </source>
</reference>
<dbReference type="OrthoDB" id="5326237at2759"/>
<feature type="region of interest" description="Disordered" evidence="1">
    <location>
        <begin position="115"/>
        <end position="138"/>
    </location>
</feature>
<evidence type="ECO:0000313" key="3">
    <source>
        <dbReference type="Proteomes" id="UP000758155"/>
    </source>
</evidence>